<dbReference type="InterPro" id="IPR019734">
    <property type="entry name" value="TPR_rpt"/>
</dbReference>
<keyword evidence="2 3" id="KW-0802">TPR repeat</keyword>
<dbReference type="GO" id="GO:0072546">
    <property type="term" value="C:EMC complex"/>
    <property type="evidence" value="ECO:0007669"/>
    <property type="project" value="UniProtKB-UniRule"/>
</dbReference>
<dbReference type="InterPro" id="IPR011990">
    <property type="entry name" value="TPR-like_helical_dom_sf"/>
</dbReference>
<feature type="repeat" description="TPR" evidence="3">
    <location>
        <begin position="149"/>
        <end position="182"/>
    </location>
</feature>
<evidence type="ECO:0000256" key="1">
    <source>
        <dbReference type="ARBA" id="ARBA00022737"/>
    </source>
</evidence>
<accession>A0A1E3PPS1</accession>
<dbReference type="AlphaFoldDB" id="A0A1E3PPS1"/>
<keyword evidence="4" id="KW-0256">Endoplasmic reticulum</keyword>
<dbReference type="InterPro" id="IPR039856">
    <property type="entry name" value="EMC2-like"/>
</dbReference>
<comment type="subunit">
    <text evidence="4">Component of the ER membrane protein complex (EMC).</text>
</comment>
<dbReference type="STRING" id="857566.A0A1E3PPS1"/>
<dbReference type="EMBL" id="KV454407">
    <property type="protein sequence ID" value="ODQ67234.1"/>
    <property type="molecule type" value="Genomic_DNA"/>
</dbReference>
<dbReference type="Proteomes" id="UP000095009">
    <property type="component" value="Unassembled WGS sequence"/>
</dbReference>
<evidence type="ECO:0000256" key="4">
    <source>
        <dbReference type="RuleBase" id="RU367091"/>
    </source>
</evidence>
<dbReference type="PANTHER" id="PTHR12760">
    <property type="entry name" value="TETRATRICOPEPTIDE REPEAT PROTEIN"/>
    <property type="match status" value="1"/>
</dbReference>
<evidence type="ECO:0000256" key="3">
    <source>
        <dbReference type="PROSITE-ProRule" id="PRU00339"/>
    </source>
</evidence>
<evidence type="ECO:0000313" key="6">
    <source>
        <dbReference type="EMBL" id="ODQ67234.1"/>
    </source>
</evidence>
<dbReference type="InterPro" id="IPR055217">
    <property type="entry name" value="TPR_EMC2"/>
</dbReference>
<sequence length="240" mass="27335">VSTKEILLNSATTALYLVSTPEQIYSLYDLSALYLVHNQFKLKEDDRCTLLEQHFYLSLLTGNNQEAKVMLQRLTDRFGVESSRIGILMASYLESTEGDNAMLEYLNTREETDFASKKKRAGLLKHSPGNEKSYIQALVKYLEYNPLDPEAWSELAETYYKTGNYPQAIYSLEEILLQLPQTYNIYARIGEIYNAKASTKSGNIGVKDKDATYRDLQLAVTNFSRSVELCPVYVRGWSGL</sequence>
<dbReference type="Pfam" id="PF22890">
    <property type="entry name" value="TPR_EMC2"/>
    <property type="match status" value="1"/>
</dbReference>
<name>A0A1E3PPS1_9ASCO</name>
<dbReference type="SUPFAM" id="SSF48452">
    <property type="entry name" value="TPR-like"/>
    <property type="match status" value="1"/>
</dbReference>
<dbReference type="PROSITE" id="PS50005">
    <property type="entry name" value="TPR"/>
    <property type="match status" value="1"/>
</dbReference>
<protein>
    <recommendedName>
        <fullName evidence="4">ER membrane protein complex subunit 2</fullName>
    </recommendedName>
</protein>
<dbReference type="SMART" id="SM00028">
    <property type="entry name" value="TPR"/>
    <property type="match status" value="1"/>
</dbReference>
<keyword evidence="7" id="KW-1185">Reference proteome</keyword>
<organism evidence="6 7">
    <name type="scientific">Nadsonia fulvescens var. elongata DSM 6958</name>
    <dbReference type="NCBI Taxonomy" id="857566"/>
    <lineage>
        <taxon>Eukaryota</taxon>
        <taxon>Fungi</taxon>
        <taxon>Dikarya</taxon>
        <taxon>Ascomycota</taxon>
        <taxon>Saccharomycotina</taxon>
        <taxon>Dipodascomycetes</taxon>
        <taxon>Dipodascales</taxon>
        <taxon>Dipodascales incertae sedis</taxon>
        <taxon>Nadsonia</taxon>
    </lineage>
</organism>
<evidence type="ECO:0000256" key="2">
    <source>
        <dbReference type="ARBA" id="ARBA00022803"/>
    </source>
</evidence>
<keyword evidence="1" id="KW-0677">Repeat</keyword>
<feature type="domain" description="EMC2 TPR-like" evidence="5">
    <location>
        <begin position="117"/>
        <end position="196"/>
    </location>
</feature>
<feature type="non-terminal residue" evidence="6">
    <location>
        <position position="1"/>
    </location>
</feature>
<reference evidence="6 7" key="1">
    <citation type="journal article" date="2016" name="Proc. Natl. Acad. Sci. U.S.A.">
        <title>Comparative genomics of biotechnologically important yeasts.</title>
        <authorList>
            <person name="Riley R."/>
            <person name="Haridas S."/>
            <person name="Wolfe K.H."/>
            <person name="Lopes M.R."/>
            <person name="Hittinger C.T."/>
            <person name="Goeker M."/>
            <person name="Salamov A.A."/>
            <person name="Wisecaver J.H."/>
            <person name="Long T.M."/>
            <person name="Calvey C.H."/>
            <person name="Aerts A.L."/>
            <person name="Barry K.W."/>
            <person name="Choi C."/>
            <person name="Clum A."/>
            <person name="Coughlan A.Y."/>
            <person name="Deshpande S."/>
            <person name="Douglass A.P."/>
            <person name="Hanson S.J."/>
            <person name="Klenk H.-P."/>
            <person name="LaButti K.M."/>
            <person name="Lapidus A."/>
            <person name="Lindquist E.A."/>
            <person name="Lipzen A.M."/>
            <person name="Meier-Kolthoff J.P."/>
            <person name="Ohm R.A."/>
            <person name="Otillar R.P."/>
            <person name="Pangilinan J.L."/>
            <person name="Peng Y."/>
            <person name="Rokas A."/>
            <person name="Rosa C.A."/>
            <person name="Scheuner C."/>
            <person name="Sibirny A.A."/>
            <person name="Slot J.C."/>
            <person name="Stielow J.B."/>
            <person name="Sun H."/>
            <person name="Kurtzman C.P."/>
            <person name="Blackwell M."/>
            <person name="Grigoriev I.V."/>
            <person name="Jeffries T.W."/>
        </authorList>
    </citation>
    <scope>NUCLEOTIDE SEQUENCE [LARGE SCALE GENOMIC DNA]</scope>
    <source>
        <strain evidence="6 7">DSM 6958</strain>
    </source>
</reference>
<comment type="similarity">
    <text evidence="4">Belongs to the EMC2 family.</text>
</comment>
<dbReference type="Gene3D" id="1.25.40.10">
    <property type="entry name" value="Tetratricopeptide repeat domain"/>
    <property type="match status" value="1"/>
</dbReference>
<comment type="function">
    <text evidence="4">Part of the endoplasmic reticulum membrane protein complex (EMC) that enables the energy-independent insertion into endoplasmic reticulum membranes of newly synthesized membrane proteins.</text>
</comment>
<keyword evidence="4" id="KW-0472">Membrane</keyword>
<dbReference type="OrthoDB" id="124397at2759"/>
<evidence type="ECO:0000259" key="5">
    <source>
        <dbReference type="Pfam" id="PF22890"/>
    </source>
</evidence>
<comment type="subcellular location">
    <subcellularLocation>
        <location evidence="4">Endoplasmic reticulum membrane</location>
        <topology evidence="4">Peripheral membrane protein</topology>
        <orientation evidence="4">Cytoplasmic side</orientation>
    </subcellularLocation>
</comment>
<gene>
    <name evidence="6" type="ORF">NADFUDRAFT_11181</name>
</gene>
<proteinExistence type="inferred from homology"/>
<evidence type="ECO:0000313" key="7">
    <source>
        <dbReference type="Proteomes" id="UP000095009"/>
    </source>
</evidence>
<feature type="non-terminal residue" evidence="6">
    <location>
        <position position="240"/>
    </location>
</feature>